<evidence type="ECO:0000259" key="1">
    <source>
        <dbReference type="Pfam" id="PF03732"/>
    </source>
</evidence>
<dbReference type="PANTHER" id="PTHR33067">
    <property type="entry name" value="RNA-DIRECTED DNA POLYMERASE-RELATED"/>
    <property type="match status" value="1"/>
</dbReference>
<gene>
    <name evidence="2" type="ORF">Tco_1041028</name>
</gene>
<dbReference type="Gene3D" id="2.40.70.10">
    <property type="entry name" value="Acid Proteases"/>
    <property type="match status" value="1"/>
</dbReference>
<dbReference type="Proteomes" id="UP001151760">
    <property type="component" value="Unassembled WGS sequence"/>
</dbReference>
<dbReference type="CDD" id="cd00303">
    <property type="entry name" value="retropepsin_like"/>
    <property type="match status" value="1"/>
</dbReference>
<dbReference type="InterPro" id="IPR021109">
    <property type="entry name" value="Peptidase_aspartic_dom_sf"/>
</dbReference>
<dbReference type="EMBL" id="BQNB010018430">
    <property type="protein sequence ID" value="GJT74303.1"/>
    <property type="molecule type" value="Genomic_DNA"/>
</dbReference>
<reference evidence="2" key="1">
    <citation type="journal article" date="2022" name="Int. J. Mol. Sci.">
        <title>Draft Genome of Tanacetum Coccineum: Genomic Comparison of Closely Related Tanacetum-Family Plants.</title>
        <authorList>
            <person name="Yamashiro T."/>
            <person name="Shiraishi A."/>
            <person name="Nakayama K."/>
            <person name="Satake H."/>
        </authorList>
    </citation>
    <scope>NUCLEOTIDE SEQUENCE</scope>
</reference>
<evidence type="ECO:0000313" key="3">
    <source>
        <dbReference type="Proteomes" id="UP001151760"/>
    </source>
</evidence>
<dbReference type="InterPro" id="IPR005162">
    <property type="entry name" value="Retrotrans_gag_dom"/>
</dbReference>
<dbReference type="Pfam" id="PF03732">
    <property type="entry name" value="Retrotrans_gag"/>
    <property type="match status" value="1"/>
</dbReference>
<organism evidence="2 3">
    <name type="scientific">Tanacetum coccineum</name>
    <dbReference type="NCBI Taxonomy" id="301880"/>
    <lineage>
        <taxon>Eukaryota</taxon>
        <taxon>Viridiplantae</taxon>
        <taxon>Streptophyta</taxon>
        <taxon>Embryophyta</taxon>
        <taxon>Tracheophyta</taxon>
        <taxon>Spermatophyta</taxon>
        <taxon>Magnoliopsida</taxon>
        <taxon>eudicotyledons</taxon>
        <taxon>Gunneridae</taxon>
        <taxon>Pentapetalae</taxon>
        <taxon>asterids</taxon>
        <taxon>campanulids</taxon>
        <taxon>Asterales</taxon>
        <taxon>Asteraceae</taxon>
        <taxon>Asteroideae</taxon>
        <taxon>Anthemideae</taxon>
        <taxon>Anthemidinae</taxon>
        <taxon>Tanacetum</taxon>
    </lineage>
</organism>
<dbReference type="Pfam" id="PF08284">
    <property type="entry name" value="RVP_2"/>
    <property type="match status" value="1"/>
</dbReference>
<sequence>MEETLIKFMGESAKRHGYSNLISQYAASTDAAIRNQGASIKTLEIQIGKMSKVLQERGFGSLLSSTETNPWNLCMTRSSTSELFTPYQNLERQFRSSIRLLKTLSLDELRSPGFNLFSEFEYSKEEEEEPMAETIEQYMSKTRADYRSGVVMPKIKEKDKKVLKIVDLFHIPNITVDQVMLRALPMSLTRAASRWLKNKPIGSITTWEYLKAKFLSKYCPPARTAKKMEEINNFQQEPDENLCQAWERFKELLMKCPQYYLTEMQEVVLFYNGLDVPTRQILDSRGAIPSMTTADAKKAIQEMAEYSQKWHNGTSRGRSIETSNGLAAIQAQLNNLGREIKKKRERPLKKLITRNLVDLFKERDIEQQLQNRQKDTGNSNLIKEIRASTNAAIRNQGASIKTLEIQIGKMSKVLQERGFGSLLSSTETNPRDQVKSISTTIKADESSIRRIGSSQYAISTGLNNILSYKARQATVPFPSRLNSYYCEDKEGSYGPRFTKAIGTSNIHDTIPRKEKDPGSFTLPCFINDVCFDNDLVRASVSVMPLVTYFNLGLGELVYTKLTVELADKTVKYSNGIAENVLVRIGKFTSLVDFIILDMPKDVKVPLILGRPFLSTARAKIDIYKRKITLRVGEEKIIYKSVKPTRSLIKRVYMLSLRERMELDLEARLMGETLVLNRSLDPILGDYIELNDLNVPLELRRNQDDDLMPTIEEGEVIEEFRTRDKDLDTGIEDYPNKMVYKGDNIVGALMNVPIFVGTFSVVTDFAILEDMSAYRDEEMGDIIGEPFLREVGIKARHFDGMITIYNGNDEVSENDEMNGISHVYQKLKGFYQGVLNLGPDYIRDAKTKEYLTRSSQSSCDFTTVAIYGESEELKKLPKELSGIIMIVKMVKLHRDLSNYRVLGKTKQKARILELKQRHFEDYYSDYKYAISIKKIWRIRACTHQRS</sequence>
<comment type="caution">
    <text evidence="2">The sequence shown here is derived from an EMBL/GenBank/DDBJ whole genome shotgun (WGS) entry which is preliminary data.</text>
</comment>
<keyword evidence="3" id="KW-1185">Reference proteome</keyword>
<evidence type="ECO:0000313" key="2">
    <source>
        <dbReference type="EMBL" id="GJT74303.1"/>
    </source>
</evidence>
<dbReference type="PANTHER" id="PTHR33067:SF31">
    <property type="entry name" value="RNA-DIRECTED DNA POLYMERASE"/>
    <property type="match status" value="1"/>
</dbReference>
<proteinExistence type="predicted"/>
<protein>
    <recommendedName>
        <fullName evidence="1">Retrotransposon gag domain-containing protein</fullName>
    </recommendedName>
</protein>
<reference evidence="2" key="2">
    <citation type="submission" date="2022-01" db="EMBL/GenBank/DDBJ databases">
        <authorList>
            <person name="Yamashiro T."/>
            <person name="Shiraishi A."/>
            <person name="Satake H."/>
            <person name="Nakayama K."/>
        </authorList>
    </citation>
    <scope>NUCLEOTIDE SEQUENCE</scope>
</reference>
<name>A0ABQ5GHK4_9ASTR</name>
<feature type="domain" description="Retrotransposon gag" evidence="1">
    <location>
        <begin position="185"/>
        <end position="275"/>
    </location>
</feature>
<accession>A0ABQ5GHK4</accession>